<organism evidence="1 2">
    <name type="scientific">Paenisporosarcina macmurdoensis</name>
    <dbReference type="NCBI Taxonomy" id="212659"/>
    <lineage>
        <taxon>Bacteria</taxon>
        <taxon>Bacillati</taxon>
        <taxon>Bacillota</taxon>
        <taxon>Bacilli</taxon>
        <taxon>Bacillales</taxon>
        <taxon>Caryophanaceae</taxon>
        <taxon>Paenisporosarcina</taxon>
    </lineage>
</organism>
<keyword evidence="2" id="KW-1185">Reference proteome</keyword>
<evidence type="ECO:0000313" key="1">
    <source>
        <dbReference type="EMBL" id="MFC6040740.1"/>
    </source>
</evidence>
<sequence length="49" mass="6060">MINHFEMQQMMEAKKMEINRKLHEQSYNLQVDKNNTKSSLFELFKKIER</sequence>
<reference evidence="2" key="1">
    <citation type="journal article" date="2019" name="Int. J. Syst. Evol. Microbiol.">
        <title>The Global Catalogue of Microorganisms (GCM) 10K type strain sequencing project: providing services to taxonomists for standard genome sequencing and annotation.</title>
        <authorList>
            <consortium name="The Broad Institute Genomics Platform"/>
            <consortium name="The Broad Institute Genome Sequencing Center for Infectious Disease"/>
            <person name="Wu L."/>
            <person name="Ma J."/>
        </authorList>
    </citation>
    <scope>NUCLEOTIDE SEQUENCE [LARGE SCALE GENOMIC DNA]</scope>
    <source>
        <strain evidence="2">CCUG 54527</strain>
    </source>
</reference>
<proteinExistence type="predicted"/>
<evidence type="ECO:0000313" key="2">
    <source>
        <dbReference type="Proteomes" id="UP001596170"/>
    </source>
</evidence>
<dbReference type="RefSeq" id="WP_377735289.1">
    <property type="nucleotide sequence ID" value="NZ_JBHSRI010000025.1"/>
</dbReference>
<dbReference type="Proteomes" id="UP001596170">
    <property type="component" value="Unassembled WGS sequence"/>
</dbReference>
<comment type="caution">
    <text evidence="1">The sequence shown here is derived from an EMBL/GenBank/DDBJ whole genome shotgun (WGS) entry which is preliminary data.</text>
</comment>
<protein>
    <submittedName>
        <fullName evidence="1">Uncharacterized protein</fullName>
    </submittedName>
</protein>
<gene>
    <name evidence="1" type="ORF">ACFPYN_15035</name>
</gene>
<dbReference type="EMBL" id="JBHSRI010000025">
    <property type="protein sequence ID" value="MFC6040740.1"/>
    <property type="molecule type" value="Genomic_DNA"/>
</dbReference>
<name>A0ABW1LB41_9BACL</name>
<accession>A0ABW1LB41</accession>